<accession>A0A0F9TRL6</accession>
<gene>
    <name evidence="1" type="ORF">LCGC14_0697180</name>
</gene>
<organism evidence="1">
    <name type="scientific">marine sediment metagenome</name>
    <dbReference type="NCBI Taxonomy" id="412755"/>
    <lineage>
        <taxon>unclassified sequences</taxon>
        <taxon>metagenomes</taxon>
        <taxon>ecological metagenomes</taxon>
    </lineage>
</organism>
<sequence>MANTKISEISEGGVALGENKFTEGQLLDAAIAAGELVKATATGIALGNTADGDYLGIMKEHEEIDLDTDITAALYGDVITEGYCAVRIVNPAATKYPGTLLFGVVATPGALTIVVLGSPIAVLERTIVTGDTVALVKLLR</sequence>
<name>A0A0F9TRL6_9ZZZZ</name>
<dbReference type="AlphaFoldDB" id="A0A0F9TRL6"/>
<comment type="caution">
    <text evidence="1">The sequence shown here is derived from an EMBL/GenBank/DDBJ whole genome shotgun (WGS) entry which is preliminary data.</text>
</comment>
<protein>
    <submittedName>
        <fullName evidence="1">Uncharacterized protein</fullName>
    </submittedName>
</protein>
<dbReference type="EMBL" id="LAZR01001474">
    <property type="protein sequence ID" value="KKN44023.1"/>
    <property type="molecule type" value="Genomic_DNA"/>
</dbReference>
<evidence type="ECO:0000313" key="1">
    <source>
        <dbReference type="EMBL" id="KKN44023.1"/>
    </source>
</evidence>
<reference evidence="1" key="1">
    <citation type="journal article" date="2015" name="Nature">
        <title>Complex archaea that bridge the gap between prokaryotes and eukaryotes.</title>
        <authorList>
            <person name="Spang A."/>
            <person name="Saw J.H."/>
            <person name="Jorgensen S.L."/>
            <person name="Zaremba-Niedzwiedzka K."/>
            <person name="Martijn J."/>
            <person name="Lind A.E."/>
            <person name="van Eijk R."/>
            <person name="Schleper C."/>
            <person name="Guy L."/>
            <person name="Ettema T.J."/>
        </authorList>
    </citation>
    <scope>NUCLEOTIDE SEQUENCE</scope>
</reference>
<proteinExistence type="predicted"/>